<protein>
    <submittedName>
        <fullName evidence="2">Uncharacterized protein</fullName>
    </submittedName>
</protein>
<keyword evidence="3" id="KW-1185">Reference proteome</keyword>
<organism evidence="2 3">
    <name type="scientific">Ciona savignyi</name>
    <name type="common">Pacific transparent sea squirt</name>
    <dbReference type="NCBI Taxonomy" id="51511"/>
    <lineage>
        <taxon>Eukaryota</taxon>
        <taxon>Metazoa</taxon>
        <taxon>Chordata</taxon>
        <taxon>Tunicata</taxon>
        <taxon>Ascidiacea</taxon>
        <taxon>Phlebobranchia</taxon>
        <taxon>Cionidae</taxon>
        <taxon>Ciona</taxon>
    </lineage>
</organism>
<feature type="transmembrane region" description="Helical" evidence="1">
    <location>
        <begin position="114"/>
        <end position="133"/>
    </location>
</feature>
<dbReference type="GeneTree" id="ENSGT00660000097434"/>
<evidence type="ECO:0000313" key="2">
    <source>
        <dbReference type="Ensembl" id="ENSCSAVP00000016430.1"/>
    </source>
</evidence>
<dbReference type="Proteomes" id="UP000007875">
    <property type="component" value="Unassembled WGS sequence"/>
</dbReference>
<evidence type="ECO:0000256" key="1">
    <source>
        <dbReference type="SAM" id="Phobius"/>
    </source>
</evidence>
<dbReference type="AlphaFoldDB" id="H2ZFR4"/>
<reference evidence="2" key="3">
    <citation type="submission" date="2025-09" db="UniProtKB">
        <authorList>
            <consortium name="Ensembl"/>
        </authorList>
    </citation>
    <scope>IDENTIFICATION</scope>
</reference>
<keyword evidence="1" id="KW-1133">Transmembrane helix</keyword>
<sequence>MLRIDSALYTIVRCASGLYFVLQGCAQTDVIGRALFSNINQFFVDHYKVYVHSIPWWVVGIQPSADAFRQFNGYTMLLCGLFLVLKQNVKISSLIMSVMGAWSVHAHIKAGDPVYTTVCGAIISVLMLLMFLAKKDKTD</sequence>
<dbReference type="Ensembl" id="ENSCSAVT00000016611.1">
    <property type="protein sequence ID" value="ENSCSAVP00000016430.1"/>
    <property type="gene ID" value="ENSCSAVG00000009662.1"/>
</dbReference>
<dbReference type="HOGENOM" id="CLU_2072297_0_0_1"/>
<keyword evidence="1" id="KW-0472">Membrane</keyword>
<dbReference type="PROSITE" id="PS51257">
    <property type="entry name" value="PROKAR_LIPOPROTEIN"/>
    <property type="match status" value="1"/>
</dbReference>
<evidence type="ECO:0000313" key="3">
    <source>
        <dbReference type="Proteomes" id="UP000007875"/>
    </source>
</evidence>
<name>H2ZFR4_CIOSA</name>
<reference evidence="2" key="2">
    <citation type="submission" date="2025-08" db="UniProtKB">
        <authorList>
            <consortium name="Ensembl"/>
        </authorList>
    </citation>
    <scope>IDENTIFICATION</scope>
</reference>
<keyword evidence="1" id="KW-0812">Transmembrane</keyword>
<accession>H2ZFR4</accession>
<proteinExistence type="predicted"/>
<reference evidence="3" key="1">
    <citation type="submission" date="2003-08" db="EMBL/GenBank/DDBJ databases">
        <authorList>
            <person name="Birren B."/>
            <person name="Nusbaum C."/>
            <person name="Abebe A."/>
            <person name="Abouelleil A."/>
            <person name="Adekoya E."/>
            <person name="Ait-zahra M."/>
            <person name="Allen N."/>
            <person name="Allen T."/>
            <person name="An P."/>
            <person name="Anderson M."/>
            <person name="Anderson S."/>
            <person name="Arachchi H."/>
            <person name="Armbruster J."/>
            <person name="Bachantsang P."/>
            <person name="Baldwin J."/>
            <person name="Barry A."/>
            <person name="Bayul T."/>
            <person name="Blitshsteyn B."/>
            <person name="Bloom T."/>
            <person name="Blye J."/>
            <person name="Boguslavskiy L."/>
            <person name="Borowsky M."/>
            <person name="Boukhgalter B."/>
            <person name="Brunache A."/>
            <person name="Butler J."/>
            <person name="Calixte N."/>
            <person name="Calvo S."/>
            <person name="Camarata J."/>
            <person name="Campo K."/>
            <person name="Chang J."/>
            <person name="Cheshatsang Y."/>
            <person name="Citroen M."/>
            <person name="Collymore A."/>
            <person name="Considine T."/>
            <person name="Cook A."/>
            <person name="Cooke P."/>
            <person name="Corum B."/>
            <person name="Cuomo C."/>
            <person name="David R."/>
            <person name="Dawoe T."/>
            <person name="Degray S."/>
            <person name="Dodge S."/>
            <person name="Dooley K."/>
            <person name="Dorje P."/>
            <person name="Dorjee K."/>
            <person name="Dorris L."/>
            <person name="Duffey N."/>
            <person name="Dupes A."/>
            <person name="Elkins T."/>
            <person name="Engels R."/>
            <person name="Erickson J."/>
            <person name="Farina A."/>
            <person name="Faro S."/>
            <person name="Ferreira P."/>
            <person name="Fischer H."/>
            <person name="Fitzgerald M."/>
            <person name="Foley K."/>
            <person name="Gage D."/>
            <person name="Galagan J."/>
            <person name="Gearin G."/>
            <person name="Gnerre S."/>
            <person name="Gnirke A."/>
            <person name="Goyette A."/>
            <person name="Graham J."/>
            <person name="Grandbois E."/>
            <person name="Gyaltsen K."/>
            <person name="Hafez N."/>
            <person name="Hagopian D."/>
            <person name="Hagos B."/>
            <person name="Hall J."/>
            <person name="Hatcher B."/>
            <person name="Heller A."/>
            <person name="Higgins H."/>
            <person name="Honan T."/>
            <person name="Horn A."/>
            <person name="Houde N."/>
            <person name="Hughes L."/>
            <person name="Hulme W."/>
            <person name="Husby E."/>
            <person name="Iliev I."/>
            <person name="Jaffe D."/>
            <person name="Jones C."/>
            <person name="Kamal M."/>
            <person name="Kamat A."/>
            <person name="Kamvysselis M."/>
            <person name="Karlsson E."/>
            <person name="Kells C."/>
            <person name="Kieu A."/>
            <person name="Kisner P."/>
            <person name="Kodira C."/>
            <person name="Kulbokas E."/>
            <person name="Labutti K."/>
            <person name="Lama D."/>
            <person name="Landers T."/>
            <person name="Leger J."/>
            <person name="Levine S."/>
            <person name="Lewis D."/>
            <person name="Lewis T."/>
            <person name="Lindblad-toh K."/>
            <person name="Liu X."/>
            <person name="Lokyitsang T."/>
            <person name="Lokyitsang Y."/>
            <person name="Lucien O."/>
            <person name="Lui A."/>
            <person name="Ma L.J."/>
            <person name="Mabbitt R."/>
            <person name="Macdonald J."/>
            <person name="Maclean C."/>
            <person name="Major J."/>
            <person name="Manning J."/>
            <person name="Marabella R."/>
            <person name="Maru K."/>
            <person name="Matthews C."/>
            <person name="Mauceli E."/>
            <person name="Mccarthy M."/>
            <person name="Mcdonough S."/>
            <person name="Mcghee T."/>
            <person name="Meldrim J."/>
            <person name="Meneus L."/>
            <person name="Mesirov J."/>
            <person name="Mihalev A."/>
            <person name="Mihova T."/>
            <person name="Mikkelsen T."/>
            <person name="Mlenga V."/>
            <person name="Moru K."/>
            <person name="Mozes J."/>
            <person name="Mulrain L."/>
            <person name="Munson G."/>
            <person name="Naylor J."/>
            <person name="Newes C."/>
            <person name="Nguyen C."/>
            <person name="Nguyen N."/>
            <person name="Nguyen T."/>
            <person name="Nicol R."/>
            <person name="Nielsen C."/>
            <person name="Nizzari M."/>
            <person name="Norbu C."/>
            <person name="Norbu N."/>
            <person name="O'donnell P."/>
            <person name="Okoawo O."/>
            <person name="O'leary S."/>
            <person name="Omotosho B."/>
            <person name="O'neill K."/>
            <person name="Osman S."/>
            <person name="Parker S."/>
            <person name="Perrin D."/>
            <person name="Phunkhang P."/>
            <person name="Piqani B."/>
            <person name="Purcell S."/>
            <person name="Rachupka T."/>
            <person name="Ramasamy U."/>
            <person name="Rameau R."/>
            <person name="Ray V."/>
            <person name="Raymond C."/>
            <person name="Retta R."/>
            <person name="Richardson S."/>
            <person name="Rise C."/>
            <person name="Rodriguez J."/>
            <person name="Rogers J."/>
            <person name="Rogov P."/>
            <person name="Rutman M."/>
            <person name="Schupbach R."/>
            <person name="Seaman C."/>
            <person name="Settipalli S."/>
            <person name="Sharpe T."/>
            <person name="Sheridan J."/>
            <person name="Sherpa N."/>
            <person name="Shi J."/>
            <person name="Smirnov S."/>
            <person name="Smith C."/>
            <person name="Sougnez C."/>
            <person name="Spencer B."/>
            <person name="Stalker J."/>
            <person name="Stange-thomann N."/>
            <person name="Stavropoulos S."/>
            <person name="Stetson K."/>
            <person name="Stone C."/>
            <person name="Stone S."/>
            <person name="Stubbs M."/>
            <person name="Talamas J."/>
            <person name="Tchuinga P."/>
            <person name="Tenzing P."/>
            <person name="Tesfaye S."/>
            <person name="Theodore J."/>
            <person name="Thoulutsang Y."/>
            <person name="Topham K."/>
            <person name="Towey S."/>
            <person name="Tsamla T."/>
            <person name="Tsomo N."/>
            <person name="Vallee D."/>
            <person name="Vassiliev H."/>
            <person name="Venkataraman V."/>
            <person name="Vinson J."/>
            <person name="Vo A."/>
            <person name="Wade C."/>
            <person name="Wang S."/>
            <person name="Wangchuk T."/>
            <person name="Wangdi T."/>
            <person name="Whittaker C."/>
            <person name="Wilkinson J."/>
            <person name="Wu Y."/>
            <person name="Wyman D."/>
            <person name="Yadav S."/>
            <person name="Yang S."/>
            <person name="Yang X."/>
            <person name="Yeager S."/>
            <person name="Yee E."/>
            <person name="Young G."/>
            <person name="Zainoun J."/>
            <person name="Zembeck L."/>
            <person name="Zimmer A."/>
            <person name="Zody M."/>
            <person name="Lander E."/>
        </authorList>
    </citation>
    <scope>NUCLEOTIDE SEQUENCE [LARGE SCALE GENOMIC DNA]</scope>
</reference>